<dbReference type="PANTHER" id="PTHR33307:SF6">
    <property type="entry name" value="ALPHA-RHAMNOSIDASE (EUROFUNG)-RELATED"/>
    <property type="match status" value="1"/>
</dbReference>
<dbReference type="InterPro" id="IPR013783">
    <property type="entry name" value="Ig-like_fold"/>
</dbReference>
<evidence type="ECO:0000256" key="1">
    <source>
        <dbReference type="ARBA" id="ARBA00001445"/>
    </source>
</evidence>
<dbReference type="InterPro" id="IPR012341">
    <property type="entry name" value="6hp_glycosidase-like_sf"/>
</dbReference>
<evidence type="ECO:0000256" key="2">
    <source>
        <dbReference type="ARBA" id="ARBA00012652"/>
    </source>
</evidence>
<evidence type="ECO:0000259" key="4">
    <source>
        <dbReference type="Pfam" id="PF05592"/>
    </source>
</evidence>
<dbReference type="Gene3D" id="2.60.40.10">
    <property type="entry name" value="Immunoglobulins"/>
    <property type="match status" value="1"/>
</dbReference>
<evidence type="ECO:0000313" key="8">
    <source>
        <dbReference type="EMBL" id="RXS96816.1"/>
    </source>
</evidence>
<gene>
    <name evidence="8" type="ORF">ESZ00_02375</name>
</gene>
<dbReference type="SUPFAM" id="SSF48208">
    <property type="entry name" value="Six-hairpin glycosidases"/>
    <property type="match status" value="1"/>
</dbReference>
<keyword evidence="3" id="KW-0378">Hydrolase</keyword>
<dbReference type="Proteomes" id="UP000290253">
    <property type="component" value="Unassembled WGS sequence"/>
</dbReference>
<dbReference type="Pfam" id="PF05592">
    <property type="entry name" value="Bac_rhamnosid"/>
    <property type="match status" value="1"/>
</dbReference>
<dbReference type="Pfam" id="PF25788">
    <property type="entry name" value="Ig_Rha78A_N"/>
    <property type="match status" value="1"/>
</dbReference>
<dbReference type="PIRSF" id="PIRSF010631">
    <property type="entry name" value="A-rhamnsds"/>
    <property type="match status" value="1"/>
</dbReference>
<reference evidence="8 9" key="1">
    <citation type="journal article" date="2016" name="Int. J. Syst. Evol. Microbiol.">
        <title>Acidipila dinghuensis sp. nov., an acidobacterium isolated from forest soil.</title>
        <authorList>
            <person name="Jiang Y.W."/>
            <person name="Wang J."/>
            <person name="Chen M.H."/>
            <person name="Lv Y.Y."/>
            <person name="Qiu L.H."/>
        </authorList>
    </citation>
    <scope>NUCLEOTIDE SEQUENCE [LARGE SCALE GENOMIC DNA]</scope>
    <source>
        <strain evidence="8 9">DHOF10</strain>
    </source>
</reference>
<dbReference type="GO" id="GO:0005975">
    <property type="term" value="P:carbohydrate metabolic process"/>
    <property type="evidence" value="ECO:0007669"/>
    <property type="project" value="InterPro"/>
</dbReference>
<feature type="domain" description="Alpha-L-rhamnosidase six-hairpin glycosidase" evidence="6">
    <location>
        <begin position="658"/>
        <end position="1005"/>
    </location>
</feature>
<keyword evidence="9" id="KW-1185">Reference proteome</keyword>
<dbReference type="InterPro" id="IPR035396">
    <property type="entry name" value="Bac_rhamnosid6H"/>
</dbReference>
<protein>
    <recommendedName>
        <fullName evidence="2">alpha-L-rhamnosidase</fullName>
        <ecNumber evidence="2">3.2.1.40</ecNumber>
    </recommendedName>
</protein>
<feature type="domain" description="Bacterial alpha-L-rhamnosidase N-terminal" evidence="5">
    <location>
        <begin position="372"/>
        <end position="541"/>
    </location>
</feature>
<dbReference type="InterPro" id="IPR013737">
    <property type="entry name" value="Bac_rhamnosid_N"/>
</dbReference>
<dbReference type="EMBL" id="SDMK01000001">
    <property type="protein sequence ID" value="RXS96816.1"/>
    <property type="molecule type" value="Genomic_DNA"/>
</dbReference>
<evidence type="ECO:0000259" key="5">
    <source>
        <dbReference type="Pfam" id="PF08531"/>
    </source>
</evidence>
<accession>A0A4Q1SH12</accession>
<dbReference type="Gene3D" id="2.60.420.10">
    <property type="entry name" value="Maltose phosphorylase, domain 3"/>
    <property type="match status" value="1"/>
</dbReference>
<dbReference type="Gene3D" id="2.60.120.260">
    <property type="entry name" value="Galactose-binding domain-like"/>
    <property type="match status" value="3"/>
</dbReference>
<dbReference type="Gene3D" id="1.50.10.10">
    <property type="match status" value="1"/>
</dbReference>
<evidence type="ECO:0000259" key="6">
    <source>
        <dbReference type="Pfam" id="PF17389"/>
    </source>
</evidence>
<sequence>MEDNPERLRLSGTGTLNHVGEALFMKWKVFAAVVVFALGISSVYAQQRRMEDVVDLRCDSLTSPLGDDNPHPAFSWKLKDTRIGAAQSAYRVLVASTPASLAKNVGDVWDSGRIEGSQSIGVLYAGPKLDAERRYYWRVLLWNESGKPYRASGNSWWETGLMDASAWRGDWIGYEDPEHAAVRAAHAAWVTNPEVANYKGGDNTRHDLRLSFDLPQAVASATLYATGEDTVAAWVNGRQVLSPSLQPPWGRLPWRTYASSDVTGALHSGANLLAVEALLFGHQTRSQTPMNAVLYVKFADGSSSVFKTGEGPWKSALEASGAWYTAQYQDDGWAAPTSYPEVRDVFGGAGDLGIPLQTPPVDALRKTFDVTKQVRSARLYATALGAYTMSVNGMRAGDQVLSPGWTDFRERVTYQACDVTSAIHHGRNAMGAWLAPGWYSTPLEWVGQGNNYGATPPALKAQLRIEYTDGSVDWVATDHSWKADLSPITSAEIYNGENYDARRDQTGWNMPAFDDHTWHAAVLVHPREPEIVWQSFQPIHAEQTVAPKSVSSPAPGVFIYDFGQNLAGVARIQVQGPAGTDVRLRFGELLNHDGTLYVENLRNAKATDHYILAGKGVETYQPSFTFHGFRYLEITGISAALAKSAVNAVVLHTDALETTKLETGSPMINQLWSNILWGQRSNFVGVPTDCPQRDERLGWTADAQVFWRTASYNMDLAAFSRKYATDLRGTQAGTTMYGIYAPGTSKPNTGFGPGWSDAGVIVPWTSWMQTGDLTILEQNWDAMQRYLDGIHDANPDYLWAYNGGIAFGDWLAPEGATSQTLIATAYWAYDVSLMQQMAHALGRTRDEQAYAQLFEKIRAAFEQQFVHPNGVVGWIPESSNGSGAKPLQETQTGYVLALHMHLLPEADRFAAAQHLVDRIAANGWKLGTGFLGTPYLLEVLSDTGHADVAYRLLLNTQYPSWGYMVEHGATTMWERWNGDQMLNDPGMNSFNHYAYGAVAEWIYRYAAGVDTSLLAPGFHVINLHPNFDARLGHIDFSYESAYGLIHSSWATAPAGFHWTVTIPANTSGRLSLTSAEIARYSVDGKALSVSSLSRTPAEDGKTVFTLPAGTHTFEVAKAM</sequence>
<dbReference type="AlphaFoldDB" id="A0A4Q1SH12"/>
<dbReference type="InterPro" id="IPR035398">
    <property type="entry name" value="Bac_rhamnosid_C"/>
</dbReference>
<evidence type="ECO:0000256" key="3">
    <source>
        <dbReference type="ARBA" id="ARBA00022801"/>
    </source>
</evidence>
<dbReference type="InterPro" id="IPR016007">
    <property type="entry name" value="Alpha_rhamnosid"/>
</dbReference>
<dbReference type="EC" id="3.2.1.40" evidence="2"/>
<dbReference type="Pfam" id="PF08531">
    <property type="entry name" value="Bac_rhamnosid_N"/>
    <property type="match status" value="1"/>
</dbReference>
<feature type="domain" description="Alpha-L-rhamnosidase concanavalin-like" evidence="4">
    <location>
        <begin position="554"/>
        <end position="652"/>
    </location>
</feature>
<dbReference type="GO" id="GO:0030596">
    <property type="term" value="F:alpha-L-rhamnosidase activity"/>
    <property type="evidence" value="ECO:0007669"/>
    <property type="project" value="UniProtKB-EC"/>
</dbReference>
<feature type="domain" description="Alpha-L-rhamnosidase C-terminal" evidence="7">
    <location>
        <begin position="1014"/>
        <end position="1078"/>
    </location>
</feature>
<dbReference type="OrthoDB" id="9761045at2"/>
<proteinExistence type="predicted"/>
<dbReference type="InterPro" id="IPR008902">
    <property type="entry name" value="Rhamnosid_concanavalin"/>
</dbReference>
<comment type="caution">
    <text evidence="8">The sequence shown here is derived from an EMBL/GenBank/DDBJ whole genome shotgun (WGS) entry which is preliminary data.</text>
</comment>
<evidence type="ECO:0000259" key="7">
    <source>
        <dbReference type="Pfam" id="PF17390"/>
    </source>
</evidence>
<name>A0A4Q1SH12_9BACT</name>
<organism evidence="8 9">
    <name type="scientific">Silvibacterium dinghuense</name>
    <dbReference type="NCBI Taxonomy" id="1560006"/>
    <lineage>
        <taxon>Bacteria</taxon>
        <taxon>Pseudomonadati</taxon>
        <taxon>Acidobacteriota</taxon>
        <taxon>Terriglobia</taxon>
        <taxon>Terriglobales</taxon>
        <taxon>Acidobacteriaceae</taxon>
        <taxon>Silvibacterium</taxon>
    </lineage>
</organism>
<dbReference type="Pfam" id="PF17390">
    <property type="entry name" value="Bac_rhamnosid_C"/>
    <property type="match status" value="1"/>
</dbReference>
<evidence type="ECO:0000313" key="9">
    <source>
        <dbReference type="Proteomes" id="UP000290253"/>
    </source>
</evidence>
<comment type="catalytic activity">
    <reaction evidence="1">
        <text>Hydrolysis of terminal non-reducing alpha-L-rhamnose residues in alpha-L-rhamnosides.</text>
        <dbReference type="EC" id="3.2.1.40"/>
    </reaction>
</comment>
<dbReference type="PANTHER" id="PTHR33307">
    <property type="entry name" value="ALPHA-RHAMNOSIDASE (EUROFUNG)"/>
    <property type="match status" value="1"/>
</dbReference>
<dbReference type="Pfam" id="PF17389">
    <property type="entry name" value="Bac_rhamnosid6H"/>
    <property type="match status" value="1"/>
</dbReference>
<dbReference type="InterPro" id="IPR008928">
    <property type="entry name" value="6-hairpin_glycosidase_sf"/>
</dbReference>